<evidence type="ECO:0000259" key="3">
    <source>
        <dbReference type="Pfam" id="PF17996"/>
    </source>
</evidence>
<dbReference type="SUPFAM" id="SSF52266">
    <property type="entry name" value="SGNH hydrolase"/>
    <property type="match status" value="1"/>
</dbReference>
<organism evidence="4 5">
    <name type="scientific">Sphingomonas longa</name>
    <dbReference type="NCBI Taxonomy" id="2778730"/>
    <lineage>
        <taxon>Bacteria</taxon>
        <taxon>Pseudomonadati</taxon>
        <taxon>Pseudomonadota</taxon>
        <taxon>Alphaproteobacteria</taxon>
        <taxon>Sphingomonadales</taxon>
        <taxon>Sphingomonadaceae</taxon>
        <taxon>Sphingomonas</taxon>
    </lineage>
</organism>
<dbReference type="Gene3D" id="2.60.120.260">
    <property type="entry name" value="Galactose-binding domain-like"/>
    <property type="match status" value="1"/>
</dbReference>
<gene>
    <name evidence="4" type="ORF">ILT43_06315</name>
</gene>
<protein>
    <recommendedName>
        <fullName evidence="6">GDSL family lipase</fullName>
    </recommendedName>
</protein>
<evidence type="ECO:0000313" key="5">
    <source>
        <dbReference type="Proteomes" id="UP000763641"/>
    </source>
</evidence>
<dbReference type="CDD" id="cd01831">
    <property type="entry name" value="Endoglucanase_E_like"/>
    <property type="match status" value="1"/>
</dbReference>
<dbReference type="Pfam" id="PF13472">
    <property type="entry name" value="Lipase_GDSL_2"/>
    <property type="match status" value="1"/>
</dbReference>
<dbReference type="Pfam" id="PF17996">
    <property type="entry name" value="CE2_N"/>
    <property type="match status" value="1"/>
</dbReference>
<dbReference type="RefSeq" id="WP_204196703.1">
    <property type="nucleotide sequence ID" value="NZ_JAFEMC010000002.1"/>
</dbReference>
<dbReference type="PANTHER" id="PTHR37834">
    <property type="entry name" value="GDSL-LIKE LIPASE/ACYLHYDROLASE DOMAIN PROTEIN (AFU_ORTHOLOGUE AFUA_2G00620)"/>
    <property type="match status" value="1"/>
</dbReference>
<keyword evidence="1" id="KW-0732">Signal</keyword>
<reference evidence="4 5" key="1">
    <citation type="submission" date="2020-12" db="EMBL/GenBank/DDBJ databases">
        <title>Sphingomonas sp.</title>
        <authorList>
            <person name="Kim M.K."/>
        </authorList>
    </citation>
    <scope>NUCLEOTIDE SEQUENCE [LARGE SCALE GENOMIC DNA]</scope>
    <source>
        <strain evidence="4 5">BT552</strain>
    </source>
</reference>
<dbReference type="InterPro" id="IPR036514">
    <property type="entry name" value="SGNH_hydro_sf"/>
</dbReference>
<proteinExistence type="predicted"/>
<dbReference type="InterPro" id="IPR052762">
    <property type="entry name" value="PCW_deacetylase/CE"/>
</dbReference>
<feature type="domain" description="SGNH hydrolase-type esterase" evidence="2">
    <location>
        <begin position="153"/>
        <end position="354"/>
    </location>
</feature>
<name>A0ABS2D4Y5_9SPHN</name>
<evidence type="ECO:0000313" key="4">
    <source>
        <dbReference type="EMBL" id="MBM6575980.1"/>
    </source>
</evidence>
<dbReference type="PANTHER" id="PTHR37834:SF2">
    <property type="entry name" value="ESTERASE, SGNH HYDROLASE-TYPE"/>
    <property type="match status" value="1"/>
</dbReference>
<dbReference type="Proteomes" id="UP000763641">
    <property type="component" value="Unassembled WGS sequence"/>
</dbReference>
<accession>A0ABS2D4Y5</accession>
<sequence>MGGRWITALGGLALIGAAPAADRVTVVPVAIGGQSGRALPMHIEGRVERTADGDRRQWPGTYWEAAFQGAGVSLRVGEGDVILKVSVDGVPTATLVKPKPGNYAIDGLTSGRHVVRVDVASESQAGATVFGGLYATGMTRPLPAPTRAHRIELIGDSHTVGYGNTATTQDCTEAQVWATTDTAQGLPAVLARRFDADYQVNAISGRGVVRNYNGFAADTLPTAYPFVLFDKASRYAPAGWQPQLIVIALGTNDFSTPLHAGEPWATRDALHAAYQARYTAFVRQLRAQNPRAHILLWATDMASGEIADQAGRVAATLRAAGDRRVTFLPVPGLAFSGCHSHPSLADDQRIADRLATYVDAHPGLWAGR</sequence>
<dbReference type="InterPro" id="IPR040794">
    <property type="entry name" value="CE2_N"/>
</dbReference>
<dbReference type="InterPro" id="IPR037461">
    <property type="entry name" value="CtCE2-like_dom"/>
</dbReference>
<feature type="signal peptide" evidence="1">
    <location>
        <begin position="1"/>
        <end position="20"/>
    </location>
</feature>
<dbReference type="EMBL" id="JAFEMC010000002">
    <property type="protein sequence ID" value="MBM6575980.1"/>
    <property type="molecule type" value="Genomic_DNA"/>
</dbReference>
<feature type="chain" id="PRO_5047211276" description="GDSL family lipase" evidence="1">
    <location>
        <begin position="21"/>
        <end position="368"/>
    </location>
</feature>
<feature type="domain" description="Carbohydrate esterase 2 N-terminal" evidence="3">
    <location>
        <begin position="44"/>
        <end position="145"/>
    </location>
</feature>
<dbReference type="Gene3D" id="3.40.50.1110">
    <property type="entry name" value="SGNH hydrolase"/>
    <property type="match status" value="1"/>
</dbReference>
<evidence type="ECO:0000259" key="2">
    <source>
        <dbReference type="Pfam" id="PF13472"/>
    </source>
</evidence>
<keyword evidence="5" id="KW-1185">Reference proteome</keyword>
<evidence type="ECO:0008006" key="6">
    <source>
        <dbReference type="Google" id="ProtNLM"/>
    </source>
</evidence>
<evidence type="ECO:0000256" key="1">
    <source>
        <dbReference type="SAM" id="SignalP"/>
    </source>
</evidence>
<comment type="caution">
    <text evidence="4">The sequence shown here is derived from an EMBL/GenBank/DDBJ whole genome shotgun (WGS) entry which is preliminary data.</text>
</comment>
<dbReference type="InterPro" id="IPR013830">
    <property type="entry name" value="SGNH_hydro"/>
</dbReference>